<dbReference type="Pfam" id="PF00618">
    <property type="entry name" value="RasGEF_N"/>
    <property type="match status" value="1"/>
</dbReference>
<sequence>PSWLRLDLQQELLFDNKKRVRAGTPAALVENLTRHDHYDPDFNSSFLLTFRVFMSDIELFELLTERFAIQPPEGLTPTDFGEWVAKKQKPVRLRTFNALKTWLESYFYENIFLDQHGNSEPTEFMRMRTQEFLKSALTFGNQLLLQGFATPTTVQNLIEIINKRLDGTTGTLKAFIRTQDNPPPSIISSDVLKLIISRKIVITDINPEELARQFALRNYRLLAAVEPPELMQKAWSLKPNKDGTIRLNSLGIPISQAPHVRRIIKYSNLLTNWLTFLILEQTDVRRRAGVLRYLIVFAEAAYEIHDFSTLMNILSALYGSSIYRLRKTWNQVGSKYCLTIEKLHRLMSPSKNFAQYRKLLHNLSLPSIPFMGVYLTDLTFIEDGNPDVIEMEDPSKGKQVKYINFAKHQKIAEIIREIQQFQANPYEFRPLKEIQHWLDSRRQSVENLNVEQLYEMSLEREPRE</sequence>
<keyword evidence="2 3" id="KW-0344">Guanine-nucleotide releasing factor</keyword>
<dbReference type="InterPro" id="IPR000651">
    <property type="entry name" value="Ras-like_Gua-exchang_fac_N"/>
</dbReference>
<dbReference type="PROSITE" id="PS00720">
    <property type="entry name" value="RASGEF"/>
    <property type="match status" value="1"/>
</dbReference>
<evidence type="ECO:0000256" key="1">
    <source>
        <dbReference type="ARBA" id="ARBA00022618"/>
    </source>
</evidence>
<dbReference type="GO" id="GO:0005085">
    <property type="term" value="F:guanyl-nucleotide exchange factor activity"/>
    <property type="evidence" value="ECO:0007669"/>
    <property type="project" value="UniProtKB-KW"/>
</dbReference>
<proteinExistence type="predicted"/>
<gene>
    <name evidence="6" type="ORF">CANCADRAFT_13579</name>
</gene>
<feature type="non-terminal residue" evidence="6">
    <location>
        <position position="464"/>
    </location>
</feature>
<dbReference type="AlphaFoldDB" id="A0A1E4TAP2"/>
<dbReference type="SMART" id="SM00229">
    <property type="entry name" value="RasGEFN"/>
    <property type="match status" value="1"/>
</dbReference>
<keyword evidence="1" id="KW-0132">Cell division</keyword>
<keyword evidence="1" id="KW-0131">Cell cycle</keyword>
<dbReference type="InterPro" id="IPR008937">
    <property type="entry name" value="Ras-like_GEF"/>
</dbReference>
<dbReference type="Gene3D" id="1.20.870.10">
    <property type="entry name" value="Son of sevenless (SoS) protein Chain: S domain 1"/>
    <property type="match status" value="1"/>
</dbReference>
<accession>A0A1E4TAP2</accession>
<dbReference type="PROSITE" id="PS50212">
    <property type="entry name" value="RASGEF_NTER"/>
    <property type="match status" value="1"/>
</dbReference>
<dbReference type="InterPro" id="IPR023578">
    <property type="entry name" value="Ras_GEF_dom_sf"/>
</dbReference>
<evidence type="ECO:0000256" key="3">
    <source>
        <dbReference type="PROSITE-ProRule" id="PRU00168"/>
    </source>
</evidence>
<feature type="domain" description="Ras-GEF" evidence="4">
    <location>
        <begin position="206"/>
        <end position="463"/>
    </location>
</feature>
<dbReference type="Gene3D" id="1.10.840.10">
    <property type="entry name" value="Ras guanine-nucleotide exchange factors catalytic domain"/>
    <property type="match status" value="1"/>
</dbReference>
<dbReference type="CDD" id="cd06224">
    <property type="entry name" value="REM"/>
    <property type="match status" value="1"/>
</dbReference>
<dbReference type="GO" id="GO:0051301">
    <property type="term" value="P:cell division"/>
    <property type="evidence" value="ECO:0007669"/>
    <property type="project" value="UniProtKB-KW"/>
</dbReference>
<feature type="non-terminal residue" evidence="6">
    <location>
        <position position="1"/>
    </location>
</feature>
<dbReference type="EMBL" id="KV453843">
    <property type="protein sequence ID" value="ODV88826.1"/>
    <property type="molecule type" value="Genomic_DNA"/>
</dbReference>
<dbReference type="PANTHER" id="PTHR23113:SF368">
    <property type="entry name" value="CELL DIVISION CONTROL PROTEIN 25"/>
    <property type="match status" value="1"/>
</dbReference>
<dbReference type="SUPFAM" id="SSF48366">
    <property type="entry name" value="Ras GEF"/>
    <property type="match status" value="1"/>
</dbReference>
<dbReference type="InterPro" id="IPR019804">
    <property type="entry name" value="Ras_G-nucl-exch_fac_CS"/>
</dbReference>
<dbReference type="PROSITE" id="PS50009">
    <property type="entry name" value="RASGEF_CAT"/>
    <property type="match status" value="1"/>
</dbReference>
<dbReference type="InterPro" id="IPR036964">
    <property type="entry name" value="RASGEF_cat_dom_sf"/>
</dbReference>
<evidence type="ECO:0008006" key="8">
    <source>
        <dbReference type="Google" id="ProtNLM"/>
    </source>
</evidence>
<evidence type="ECO:0000259" key="5">
    <source>
        <dbReference type="PROSITE" id="PS50212"/>
    </source>
</evidence>
<evidence type="ECO:0000259" key="4">
    <source>
        <dbReference type="PROSITE" id="PS50009"/>
    </source>
</evidence>
<organism evidence="6 7">
    <name type="scientific">Tortispora caseinolytica NRRL Y-17796</name>
    <dbReference type="NCBI Taxonomy" id="767744"/>
    <lineage>
        <taxon>Eukaryota</taxon>
        <taxon>Fungi</taxon>
        <taxon>Dikarya</taxon>
        <taxon>Ascomycota</taxon>
        <taxon>Saccharomycotina</taxon>
        <taxon>Trigonopsidomycetes</taxon>
        <taxon>Trigonopsidales</taxon>
        <taxon>Trigonopsidaceae</taxon>
        <taxon>Tortispora</taxon>
    </lineage>
</organism>
<dbReference type="CDD" id="cd00155">
    <property type="entry name" value="RasGEF"/>
    <property type="match status" value="1"/>
</dbReference>
<dbReference type="GO" id="GO:0005886">
    <property type="term" value="C:plasma membrane"/>
    <property type="evidence" value="ECO:0007669"/>
    <property type="project" value="TreeGrafter"/>
</dbReference>
<evidence type="ECO:0000313" key="7">
    <source>
        <dbReference type="Proteomes" id="UP000095023"/>
    </source>
</evidence>
<evidence type="ECO:0000256" key="2">
    <source>
        <dbReference type="ARBA" id="ARBA00022658"/>
    </source>
</evidence>
<dbReference type="OrthoDB" id="546434at2759"/>
<dbReference type="PANTHER" id="PTHR23113">
    <property type="entry name" value="GUANINE NUCLEOTIDE EXCHANGE FACTOR"/>
    <property type="match status" value="1"/>
</dbReference>
<feature type="domain" description="N-terminal Ras-GEF" evidence="5">
    <location>
        <begin position="16"/>
        <end position="148"/>
    </location>
</feature>
<dbReference type="Proteomes" id="UP000095023">
    <property type="component" value="Unassembled WGS sequence"/>
</dbReference>
<evidence type="ECO:0000313" key="6">
    <source>
        <dbReference type="EMBL" id="ODV88826.1"/>
    </source>
</evidence>
<reference evidence="7" key="1">
    <citation type="submission" date="2016-02" db="EMBL/GenBank/DDBJ databases">
        <title>Comparative genomics of biotechnologically important yeasts.</title>
        <authorList>
            <consortium name="DOE Joint Genome Institute"/>
            <person name="Riley R."/>
            <person name="Haridas S."/>
            <person name="Wolfe K.H."/>
            <person name="Lopes M.R."/>
            <person name="Hittinger C.T."/>
            <person name="Goker M."/>
            <person name="Salamov A."/>
            <person name="Wisecaver J."/>
            <person name="Long T.M."/>
            <person name="Aerts A.L."/>
            <person name="Barry K."/>
            <person name="Choi C."/>
            <person name="Clum A."/>
            <person name="Coughlan A.Y."/>
            <person name="Deshpande S."/>
            <person name="Douglass A.P."/>
            <person name="Hanson S.J."/>
            <person name="Klenk H.-P."/>
            <person name="Labutti K."/>
            <person name="Lapidus A."/>
            <person name="Lindquist E."/>
            <person name="Lipzen A."/>
            <person name="Meier-Kolthoff J.P."/>
            <person name="Ohm R.A."/>
            <person name="Otillar R.P."/>
            <person name="Pangilinan J."/>
            <person name="Peng Y."/>
            <person name="Rokas A."/>
            <person name="Rosa C.A."/>
            <person name="Scheuner C."/>
            <person name="Sibirny A.A."/>
            <person name="Slot J.C."/>
            <person name="Stielow J.B."/>
            <person name="Sun H."/>
            <person name="Kurtzman C.P."/>
            <person name="Blackwell M."/>
            <person name="Jeffries T.W."/>
            <person name="Grigoriev I.V."/>
        </authorList>
    </citation>
    <scope>NUCLEOTIDE SEQUENCE [LARGE SCALE GENOMIC DNA]</scope>
    <source>
        <strain evidence="7">NRRL Y-17796</strain>
    </source>
</reference>
<dbReference type="GO" id="GO:0007265">
    <property type="term" value="P:Ras protein signal transduction"/>
    <property type="evidence" value="ECO:0007669"/>
    <property type="project" value="TreeGrafter"/>
</dbReference>
<dbReference type="SMART" id="SM00147">
    <property type="entry name" value="RasGEF"/>
    <property type="match status" value="1"/>
</dbReference>
<dbReference type="Pfam" id="PF00617">
    <property type="entry name" value="RasGEF"/>
    <property type="match status" value="1"/>
</dbReference>
<keyword evidence="7" id="KW-1185">Reference proteome</keyword>
<dbReference type="InterPro" id="IPR001895">
    <property type="entry name" value="RASGEF_cat_dom"/>
</dbReference>
<name>A0A1E4TAP2_9ASCO</name>
<protein>
    <recommendedName>
        <fullName evidence="8">Ras-GEF domain-containing protein</fullName>
    </recommendedName>
</protein>